<dbReference type="Gene3D" id="1.10.357.140">
    <property type="entry name" value="UbiA prenyltransferase"/>
    <property type="match status" value="1"/>
</dbReference>
<protein>
    <recommendedName>
        <fullName evidence="8 9">1,4-dihydroxy-2-naphthoate octaprenyltransferase</fullName>
        <shortName evidence="8">DHNA-octaprenyltransferase</shortName>
        <ecNumber evidence="8 9">2.5.1.74</ecNumber>
    </recommendedName>
</protein>
<dbReference type="PANTHER" id="PTHR13929:SF0">
    <property type="entry name" value="UBIA PRENYLTRANSFERASE DOMAIN-CONTAINING PROTEIN 1"/>
    <property type="match status" value="1"/>
</dbReference>
<feature type="transmembrane region" description="Helical" evidence="8">
    <location>
        <begin position="144"/>
        <end position="170"/>
    </location>
</feature>
<dbReference type="GO" id="GO:0042371">
    <property type="term" value="P:vitamin K biosynthetic process"/>
    <property type="evidence" value="ECO:0007669"/>
    <property type="project" value="TreeGrafter"/>
</dbReference>
<dbReference type="CDD" id="cd13962">
    <property type="entry name" value="PT_UbiA_UBIAD1"/>
    <property type="match status" value="1"/>
</dbReference>
<evidence type="ECO:0000313" key="10">
    <source>
        <dbReference type="EMBL" id="RDB37160.1"/>
    </source>
</evidence>
<keyword evidence="2 8" id="KW-0474">Menaquinone biosynthesis</keyword>
<dbReference type="InterPro" id="IPR044878">
    <property type="entry name" value="UbiA_sf"/>
</dbReference>
<comment type="caution">
    <text evidence="10">The sequence shown here is derived from an EMBL/GenBank/DDBJ whole genome shotgun (WGS) entry which is preliminary data.</text>
</comment>
<feature type="transmembrane region" description="Helical" evidence="8">
    <location>
        <begin position="176"/>
        <end position="199"/>
    </location>
</feature>
<dbReference type="InterPro" id="IPR026046">
    <property type="entry name" value="UBIAD1"/>
</dbReference>
<evidence type="ECO:0000256" key="6">
    <source>
        <dbReference type="ARBA" id="ARBA00022989"/>
    </source>
</evidence>
<evidence type="ECO:0000313" key="11">
    <source>
        <dbReference type="Proteomes" id="UP000253934"/>
    </source>
</evidence>
<dbReference type="EC" id="2.5.1.74" evidence="8 9"/>
<evidence type="ECO:0000256" key="8">
    <source>
        <dbReference type="HAMAP-Rule" id="MF_01937"/>
    </source>
</evidence>
<comment type="similarity">
    <text evidence="8">Belongs to the MenA family. Type 1 subfamily.</text>
</comment>
<evidence type="ECO:0000256" key="1">
    <source>
        <dbReference type="ARBA" id="ARBA00004141"/>
    </source>
</evidence>
<dbReference type="PIRSF" id="PIRSF005355">
    <property type="entry name" value="UBIAD1"/>
    <property type="match status" value="1"/>
</dbReference>
<dbReference type="Gene3D" id="1.20.120.1780">
    <property type="entry name" value="UbiA prenyltransferase"/>
    <property type="match status" value="1"/>
</dbReference>
<dbReference type="InterPro" id="IPR004657">
    <property type="entry name" value="MenA"/>
</dbReference>
<feature type="transmembrane region" description="Helical" evidence="8">
    <location>
        <begin position="246"/>
        <end position="266"/>
    </location>
</feature>
<comment type="pathway">
    <text evidence="8">Quinol/quinone metabolism; menaquinone biosynthesis; menaquinol from 1,4-dihydroxy-2-naphthoate: step 1/2.</text>
</comment>
<feature type="transmembrane region" description="Helical" evidence="8">
    <location>
        <begin position="42"/>
        <end position="65"/>
    </location>
</feature>
<dbReference type="InterPro" id="IPR000537">
    <property type="entry name" value="UbiA_prenyltransferase"/>
</dbReference>
<comment type="catalytic activity">
    <reaction evidence="8">
        <text>an all-trans-polyprenyl diphosphate + 1,4-dihydroxy-2-naphthoate + H(+) = a 2-demethylmenaquinol + CO2 + diphosphate</text>
        <dbReference type="Rhea" id="RHEA:26478"/>
        <dbReference type="Rhea" id="RHEA-COMP:9563"/>
        <dbReference type="Rhea" id="RHEA-COMP:9564"/>
        <dbReference type="ChEBI" id="CHEBI:11173"/>
        <dbReference type="ChEBI" id="CHEBI:15378"/>
        <dbReference type="ChEBI" id="CHEBI:16526"/>
        <dbReference type="ChEBI" id="CHEBI:33019"/>
        <dbReference type="ChEBI" id="CHEBI:55437"/>
        <dbReference type="ChEBI" id="CHEBI:58914"/>
        <dbReference type="EC" id="2.5.1.74"/>
    </reaction>
</comment>
<evidence type="ECO:0000256" key="2">
    <source>
        <dbReference type="ARBA" id="ARBA00022428"/>
    </source>
</evidence>
<dbReference type="HAMAP" id="MF_01937">
    <property type="entry name" value="MenA_1"/>
    <property type="match status" value="1"/>
</dbReference>
<dbReference type="Proteomes" id="UP000253934">
    <property type="component" value="Unassembled WGS sequence"/>
</dbReference>
<gene>
    <name evidence="8" type="primary">menA</name>
    <name evidence="10" type="ORF">DCC88_01335</name>
</gene>
<comment type="subcellular location">
    <subcellularLocation>
        <location evidence="8">Cell membrane</location>
        <topology evidence="8">Multi-pass membrane protein</topology>
    </subcellularLocation>
    <subcellularLocation>
        <location evidence="1">Membrane</location>
        <topology evidence="1">Multi-pass membrane protein</topology>
    </subcellularLocation>
</comment>
<keyword evidence="3 8" id="KW-1003">Cell membrane</keyword>
<keyword evidence="11" id="KW-1185">Reference proteome</keyword>
<dbReference type="GO" id="GO:0046428">
    <property type="term" value="F:1,4-dihydroxy-2-naphthoate polyprenyltransferase activity"/>
    <property type="evidence" value="ECO:0007669"/>
    <property type="project" value="UniProtKB-UniRule"/>
</dbReference>
<dbReference type="NCBIfam" id="TIGR00751">
    <property type="entry name" value="menA"/>
    <property type="match status" value="1"/>
</dbReference>
<feature type="transmembrane region" description="Helical" evidence="8">
    <location>
        <begin position="220"/>
        <end position="240"/>
    </location>
</feature>
<dbReference type="EMBL" id="QOVW01000006">
    <property type="protein sequence ID" value="RDB37160.1"/>
    <property type="molecule type" value="Genomic_DNA"/>
</dbReference>
<evidence type="ECO:0000256" key="4">
    <source>
        <dbReference type="ARBA" id="ARBA00022679"/>
    </source>
</evidence>
<dbReference type="GO" id="GO:0009234">
    <property type="term" value="P:menaquinone biosynthetic process"/>
    <property type="evidence" value="ECO:0007669"/>
    <property type="project" value="UniProtKB-UniRule"/>
</dbReference>
<dbReference type="NCBIfam" id="NF004751">
    <property type="entry name" value="PRK06080.1-3"/>
    <property type="match status" value="1"/>
</dbReference>
<comment type="function">
    <text evidence="8">Conversion of 1,4-dihydroxy-2-naphthoate (DHNA) to demethylmenaquinone (DMK).</text>
</comment>
<evidence type="ECO:0000256" key="3">
    <source>
        <dbReference type="ARBA" id="ARBA00022475"/>
    </source>
</evidence>
<dbReference type="UniPathway" id="UPA00079">
    <property type="reaction ID" value="UER00168"/>
</dbReference>
<keyword evidence="6 8" id="KW-1133">Transmembrane helix</keyword>
<feature type="transmembrane region" description="Helical" evidence="8">
    <location>
        <begin position="121"/>
        <end position="137"/>
    </location>
</feature>
<keyword evidence="7 8" id="KW-0472">Membrane</keyword>
<organism evidence="10 11">
    <name type="scientific">Spirobacillus cienkowskii</name>
    <dbReference type="NCBI Taxonomy" id="495820"/>
    <lineage>
        <taxon>Bacteria</taxon>
        <taxon>Pseudomonadati</taxon>
        <taxon>Bdellovibrionota</taxon>
        <taxon>Oligoflexia</taxon>
        <taxon>Silvanigrellales</taxon>
        <taxon>Spirobacillus</taxon>
    </lineage>
</organism>
<evidence type="ECO:0000256" key="5">
    <source>
        <dbReference type="ARBA" id="ARBA00022692"/>
    </source>
</evidence>
<evidence type="ECO:0000256" key="9">
    <source>
        <dbReference type="NCBIfam" id="TIGR00751"/>
    </source>
</evidence>
<reference evidence="10" key="1">
    <citation type="submission" date="2018-04" db="EMBL/GenBank/DDBJ databases">
        <title>Draft genome sequence of the Candidatus Spirobacillus cienkowskii, a pathogen of freshwater Daphnia species, reconstructed from hemolymph metagenomic reads.</title>
        <authorList>
            <person name="Bresciani L."/>
            <person name="Lemos L.N."/>
            <person name="Wale N."/>
            <person name="Lin J.Y."/>
            <person name="Fernandes G.R."/>
            <person name="Duffy M.A."/>
            <person name="Rodrigues J.M."/>
        </authorList>
    </citation>
    <scope>NUCLEOTIDE SEQUENCE [LARGE SCALE GENOMIC DNA]</scope>
    <source>
        <strain evidence="10">Binning01</strain>
    </source>
</reference>
<name>A0A369KUX7_9BACT</name>
<keyword evidence="5 8" id="KW-0812">Transmembrane</keyword>
<keyword evidence="4 8" id="KW-0808">Transferase</keyword>
<dbReference type="AlphaFoldDB" id="A0A369KUX7"/>
<proteinExistence type="inferred from homology"/>
<dbReference type="GO" id="GO:0005886">
    <property type="term" value="C:plasma membrane"/>
    <property type="evidence" value="ECO:0007669"/>
    <property type="project" value="UniProtKB-SubCell"/>
</dbReference>
<evidence type="ECO:0000256" key="7">
    <source>
        <dbReference type="ARBA" id="ARBA00023136"/>
    </source>
</evidence>
<dbReference type="Pfam" id="PF01040">
    <property type="entry name" value="UbiA"/>
    <property type="match status" value="1"/>
</dbReference>
<dbReference type="PANTHER" id="PTHR13929">
    <property type="entry name" value="1,4-DIHYDROXY-2-NAPHTHOATE OCTAPRENYLTRANSFERASE"/>
    <property type="match status" value="1"/>
</dbReference>
<feature type="transmembrane region" description="Helical" evidence="8">
    <location>
        <begin position="97"/>
        <end position="115"/>
    </location>
</feature>
<accession>A0A369KUX7</accession>
<feature type="transmembrane region" description="Helical" evidence="8">
    <location>
        <begin position="278"/>
        <end position="297"/>
    </location>
</feature>
<sequence length="298" mass="32621">MTFLSLKAWLLASRPKTLVAAVTPIIVASAAAFSTLKNTNQHVVLIYSLLAFLAAIFIQIGTNFINDALDFKKGADTETRLGPKRVTQSGIFSARKVIIAGFICFFLAVLISLPLVLKGGIPILVIGILSLICAYIYTGGPYPLAYIGLGEVFVVLFFGIVAVNGLFYILTNSIGLPSLVAGVQVGLMATVMIAINNFRDYESDKLVGKMTLAARFGKKFARIEIIFLYLVSYLLCGFWVMTNNYLVGLLPLLTLPFSWIVIKGIYKKNPSKEFNKYLAISALTQLLFGIFMLLGFLM</sequence>